<sequence>MQRGSVGRARGDGTVEVDVRAAAGRAAVALAVLALAGCGQTVAAQPVRTAEVRTDATCLDADVLDALGLTLDRSLSADAPDVTATRGLPPGDFVAEAALVCDRGETLRDSSGRWWAVTATRLEGDLDPVVDLVTRTPAPGVCEPGVVPQVWLVDAWGEAVLLPREAACGSEGVAAALGGLDVVHRTEHPVELVQPVTVPPLAQETTPTTP</sequence>
<keyword evidence="2" id="KW-1185">Reference proteome</keyword>
<dbReference type="AlphaFoldDB" id="D5UIS9"/>
<evidence type="ECO:0000313" key="2">
    <source>
        <dbReference type="Proteomes" id="UP000000849"/>
    </source>
</evidence>
<dbReference type="Proteomes" id="UP000000849">
    <property type="component" value="Chromosome"/>
</dbReference>
<dbReference type="HOGENOM" id="CLU_1308275_0_0_11"/>
<gene>
    <name evidence="1" type="ordered locus">Cfla_2607</name>
</gene>
<organism evidence="1 2">
    <name type="scientific">Cellulomonas flavigena (strain ATCC 482 / DSM 20109 / BCRC 11376 / JCM 18109 / NBRC 3775 / NCIMB 8073 / NRS 134)</name>
    <dbReference type="NCBI Taxonomy" id="446466"/>
    <lineage>
        <taxon>Bacteria</taxon>
        <taxon>Bacillati</taxon>
        <taxon>Actinomycetota</taxon>
        <taxon>Actinomycetes</taxon>
        <taxon>Micrococcales</taxon>
        <taxon>Cellulomonadaceae</taxon>
        <taxon>Cellulomonas</taxon>
    </lineage>
</organism>
<evidence type="ECO:0000313" key="1">
    <source>
        <dbReference type="EMBL" id="ADG75495.1"/>
    </source>
</evidence>
<reference evidence="1 2" key="1">
    <citation type="journal article" date="2010" name="Stand. Genomic Sci.">
        <title>Complete genome sequence of Cellulomonas flavigena type strain (134).</title>
        <authorList>
            <person name="Abt B."/>
            <person name="Foster B."/>
            <person name="Lapidus A."/>
            <person name="Clum A."/>
            <person name="Sun H."/>
            <person name="Pukall R."/>
            <person name="Lucas S."/>
            <person name="Glavina Del Rio T."/>
            <person name="Nolan M."/>
            <person name="Tice H."/>
            <person name="Cheng J.F."/>
            <person name="Pitluck S."/>
            <person name="Liolios K."/>
            <person name="Ivanova N."/>
            <person name="Mavromatis K."/>
            <person name="Ovchinnikova G."/>
            <person name="Pati A."/>
            <person name="Goodwin L."/>
            <person name="Chen A."/>
            <person name="Palaniappan K."/>
            <person name="Land M."/>
            <person name="Hauser L."/>
            <person name="Chang Y.J."/>
            <person name="Jeffries C.D."/>
            <person name="Rohde M."/>
            <person name="Goker M."/>
            <person name="Woyke T."/>
            <person name="Bristow J."/>
            <person name="Eisen J.A."/>
            <person name="Markowitz V."/>
            <person name="Hugenholtz P."/>
            <person name="Kyrpides N.C."/>
            <person name="Klenk H.P."/>
        </authorList>
    </citation>
    <scope>NUCLEOTIDE SEQUENCE [LARGE SCALE GENOMIC DNA]</scope>
    <source>
        <strain evidence="2">ATCC 482 / DSM 20109 / BCRC 11376 / JCM 18109 / NBRC 3775 / NCIMB 8073 / NRS 134</strain>
    </source>
</reference>
<name>D5UIS9_CELFN</name>
<dbReference type="EMBL" id="CP001964">
    <property type="protein sequence ID" value="ADG75495.1"/>
    <property type="molecule type" value="Genomic_DNA"/>
</dbReference>
<accession>D5UIS9</accession>
<proteinExistence type="predicted"/>
<protein>
    <submittedName>
        <fullName evidence="1">Uncharacterized protein</fullName>
    </submittedName>
</protein>
<dbReference type="KEGG" id="cfl:Cfla_2607"/>
<dbReference type="STRING" id="446466.Cfla_2607"/>